<feature type="domain" description="GGDEF" evidence="4">
    <location>
        <begin position="611"/>
        <end position="767"/>
    </location>
</feature>
<evidence type="ECO:0000256" key="3">
    <source>
        <dbReference type="SAM" id="MobiDB-lite"/>
    </source>
</evidence>
<feature type="region of interest" description="Disordered" evidence="3">
    <location>
        <begin position="802"/>
        <end position="836"/>
    </location>
</feature>
<dbReference type="InterPro" id="IPR013407">
    <property type="entry name" value="CRISPR-assoc_prot_Cmr2"/>
</dbReference>
<gene>
    <name evidence="5" type="ORF">BE21_58715</name>
</gene>
<dbReference type="InterPro" id="IPR000160">
    <property type="entry name" value="GGDEF_dom"/>
</dbReference>
<dbReference type="InterPro" id="IPR054767">
    <property type="entry name" value="Cas10-Cmr2_palm2"/>
</dbReference>
<dbReference type="Pfam" id="PF12469">
    <property type="entry name" value="Cmr2_N"/>
    <property type="match status" value="1"/>
</dbReference>
<dbReference type="InterPro" id="IPR024615">
    <property type="entry name" value="CRISPR-assoc_Cmr2_N"/>
</dbReference>
<dbReference type="Gene3D" id="3.30.70.2220">
    <property type="entry name" value="CRISPR-Cas system, Cmr2 subunit, D1 domain, cysteine cluster"/>
    <property type="match status" value="1"/>
</dbReference>
<reference evidence="5 6" key="1">
    <citation type="submission" date="2014-02" db="EMBL/GenBank/DDBJ databases">
        <title>The small core and large imbalanced accessory genome model reveals a collaborative survival strategy of Sorangium cellulosum strains in nature.</title>
        <authorList>
            <person name="Han K."/>
            <person name="Peng R."/>
            <person name="Blom J."/>
            <person name="Li Y.-Z."/>
        </authorList>
    </citation>
    <scope>NUCLEOTIDE SEQUENCE [LARGE SCALE GENOMIC DNA]</scope>
    <source>
        <strain evidence="5 6">So0007-03</strain>
    </source>
</reference>
<dbReference type="InterPro" id="IPR043128">
    <property type="entry name" value="Rev_trsase/Diguanyl_cyclase"/>
</dbReference>
<proteinExistence type="predicted"/>
<keyword evidence="1" id="KW-0547">Nucleotide-binding</keyword>
<evidence type="ECO:0000256" key="2">
    <source>
        <dbReference type="ARBA" id="ARBA00023118"/>
    </source>
</evidence>
<dbReference type="GO" id="GO:0051607">
    <property type="term" value="P:defense response to virus"/>
    <property type="evidence" value="ECO:0007669"/>
    <property type="project" value="UniProtKB-KW"/>
</dbReference>
<dbReference type="GO" id="GO:0000166">
    <property type="term" value="F:nucleotide binding"/>
    <property type="evidence" value="ECO:0007669"/>
    <property type="project" value="UniProtKB-KW"/>
</dbReference>
<name>A0A150U1T8_SORCE</name>
<evidence type="ECO:0000259" key="4">
    <source>
        <dbReference type="PROSITE" id="PS50887"/>
    </source>
</evidence>
<evidence type="ECO:0000313" key="6">
    <source>
        <dbReference type="Proteomes" id="UP000075502"/>
    </source>
</evidence>
<dbReference type="Proteomes" id="UP000075502">
    <property type="component" value="Unassembled WGS sequence"/>
</dbReference>
<dbReference type="AlphaFoldDB" id="A0A150U1T8"/>
<organism evidence="5 6">
    <name type="scientific">Sorangium cellulosum</name>
    <name type="common">Polyangium cellulosum</name>
    <dbReference type="NCBI Taxonomy" id="56"/>
    <lineage>
        <taxon>Bacteria</taxon>
        <taxon>Pseudomonadati</taxon>
        <taxon>Myxococcota</taxon>
        <taxon>Polyangia</taxon>
        <taxon>Polyangiales</taxon>
        <taxon>Polyangiaceae</taxon>
        <taxon>Sorangium</taxon>
    </lineage>
</organism>
<accession>A0A150U1T8</accession>
<keyword evidence="2" id="KW-0051">Antiviral defense</keyword>
<evidence type="ECO:0000313" key="5">
    <source>
        <dbReference type="EMBL" id="KYG10844.1"/>
    </source>
</evidence>
<dbReference type="InterPro" id="IPR038242">
    <property type="entry name" value="Cmr2_N"/>
</dbReference>
<sequence length="944" mass="102713">MSDFQVPWAAKSRALLLPSGPVGLLSPFGPPAGIARAMDAWLTEHGAGADADDAQLRGRCARDAYDAQAALPAGLPHDAPARVVPRHPLSAQPLAEHPIDAAVAAGRWEGFWRRFLDEIRGAGAPQLATEQDYRALFAAFVDAADAHLASLPAEPRLPDCPLPAHHALTSALVGARHGGRRAALLYLHLGPVQRFVTAARRTHDLWAGSYILSFLAFQALCAVARRLGPDAIVSPDVVRLPLARRLLFGRRAEAQRDPRLLRAALPNKLLAVIPEHAGEACARDAITAVTAAWETMAEGARSMLRAAAGGLSWDAGFDEQIRHHLELDAVLQPWPDDRAEASRLFAELQRGDVLDDVWPPERADRPGLAYGPLFDLTHRVLSAHRTAPSLHGHPGDARPKCTQCGEREQMGPRVDVRQQATACRAFWTRISADARDGALQITQGEGLCAVCVTKRFAPRAYFGASAGAGFELRWEKEQDRVLLRFPSVPSIAAAPYLLHLKTQREVIRSKADGWLQALHALHDLLGFTPPGNLLPGLGELGRSDALLNHDGSWLYETSYEPDVCWRNHFSASPTDEERARDPYRAIEAATPGALKALRELCVAAGEARPSAYYAVIQLDGDRMGEWLTGRHPQGPALADLFPGLARSAGAHRKRPLFSALHGELSRRLGKLAEALHDVVARHLGRVVYAGGDDLLAFVPLGTALACLAAVRRLFRSPEHLGGRVTVSAGVAIAHWRDPLRGVVQAARLAEKDAKEHERRDRFAIRLDRRSGEDLSLILPFEAGGHDVLEAIRALVRSARRTALQPADGPQELGSEGRPGERPETDGAQGLEGPREEEGLISPSVAYKLADELRLLGAAPDDTLLRAFWHRVEILLGYRRKRDGRRTRDLPAGIRALFGAQGEDPSPALEPASLIDLLLFVRFLLREEKGLGGLHERIAERGVDA</sequence>
<dbReference type="EMBL" id="JEME01000196">
    <property type="protein sequence ID" value="KYG10844.1"/>
    <property type="molecule type" value="Genomic_DNA"/>
</dbReference>
<dbReference type="Pfam" id="PF22335">
    <property type="entry name" value="Cas10-Cmr2_palm2"/>
    <property type="match status" value="1"/>
</dbReference>
<evidence type="ECO:0000256" key="1">
    <source>
        <dbReference type="ARBA" id="ARBA00022741"/>
    </source>
</evidence>
<dbReference type="Gene3D" id="3.30.70.270">
    <property type="match status" value="1"/>
</dbReference>
<dbReference type="NCBIfam" id="TIGR02577">
    <property type="entry name" value="cas_TM1794_Cmr2"/>
    <property type="match status" value="1"/>
</dbReference>
<protein>
    <recommendedName>
        <fullName evidence="4">GGDEF domain-containing protein</fullName>
    </recommendedName>
</protein>
<dbReference type="PROSITE" id="PS50887">
    <property type="entry name" value="GGDEF"/>
    <property type="match status" value="1"/>
</dbReference>
<comment type="caution">
    <text evidence="5">The sequence shown here is derived from an EMBL/GenBank/DDBJ whole genome shotgun (WGS) entry which is preliminary data.</text>
</comment>